<protein>
    <recommendedName>
        <fullName evidence="4">Ubiquitin-like protease family profile domain-containing protein</fullName>
    </recommendedName>
</protein>
<dbReference type="EMBL" id="JBFCZG010000007">
    <property type="protein sequence ID" value="KAL3419975.1"/>
    <property type="molecule type" value="Genomic_DNA"/>
</dbReference>
<comment type="caution">
    <text evidence="5">The sequence shown here is derived from an EMBL/GenBank/DDBJ whole genome shotgun (WGS) entry which is preliminary data.</text>
</comment>
<dbReference type="Gene3D" id="3.40.395.10">
    <property type="entry name" value="Adenoviral Proteinase, Chain A"/>
    <property type="match status" value="1"/>
</dbReference>
<dbReference type="PROSITE" id="PS50600">
    <property type="entry name" value="ULP_PROTEASE"/>
    <property type="match status" value="1"/>
</dbReference>
<keyword evidence="6" id="KW-1185">Reference proteome</keyword>
<proteinExistence type="inferred from homology"/>
<keyword evidence="2" id="KW-0645">Protease</keyword>
<organism evidence="5 6">
    <name type="scientific">Phlyctema vagabunda</name>
    <dbReference type="NCBI Taxonomy" id="108571"/>
    <lineage>
        <taxon>Eukaryota</taxon>
        <taxon>Fungi</taxon>
        <taxon>Dikarya</taxon>
        <taxon>Ascomycota</taxon>
        <taxon>Pezizomycotina</taxon>
        <taxon>Leotiomycetes</taxon>
        <taxon>Helotiales</taxon>
        <taxon>Dermateaceae</taxon>
        <taxon>Phlyctema</taxon>
    </lineage>
</organism>
<accession>A0ABR4P9K6</accession>
<feature type="domain" description="Ubiquitin-like protease family profile" evidence="4">
    <location>
        <begin position="71"/>
        <end position="273"/>
    </location>
</feature>
<evidence type="ECO:0000256" key="1">
    <source>
        <dbReference type="ARBA" id="ARBA00005234"/>
    </source>
</evidence>
<name>A0ABR4P9K6_9HELO</name>
<dbReference type="Proteomes" id="UP001629113">
    <property type="component" value="Unassembled WGS sequence"/>
</dbReference>
<dbReference type="InterPro" id="IPR003653">
    <property type="entry name" value="Peptidase_C48_C"/>
</dbReference>
<keyword evidence="3" id="KW-0378">Hydrolase</keyword>
<evidence type="ECO:0000259" key="4">
    <source>
        <dbReference type="PROSITE" id="PS50600"/>
    </source>
</evidence>
<dbReference type="InterPro" id="IPR038765">
    <property type="entry name" value="Papain-like_cys_pep_sf"/>
</dbReference>
<evidence type="ECO:0000256" key="2">
    <source>
        <dbReference type="ARBA" id="ARBA00022670"/>
    </source>
</evidence>
<evidence type="ECO:0000313" key="5">
    <source>
        <dbReference type="EMBL" id="KAL3419975.1"/>
    </source>
</evidence>
<evidence type="ECO:0000256" key="3">
    <source>
        <dbReference type="ARBA" id="ARBA00022801"/>
    </source>
</evidence>
<dbReference type="Pfam" id="PF02902">
    <property type="entry name" value="Peptidase_C48"/>
    <property type="match status" value="1"/>
</dbReference>
<comment type="similarity">
    <text evidence="1">Belongs to the peptidase C48 family.</text>
</comment>
<dbReference type="SUPFAM" id="SSF54001">
    <property type="entry name" value="Cysteine proteinases"/>
    <property type="match status" value="1"/>
</dbReference>
<gene>
    <name evidence="5" type="ORF">PVAG01_08474</name>
</gene>
<reference evidence="5 6" key="1">
    <citation type="submission" date="2024-06" db="EMBL/GenBank/DDBJ databases">
        <title>Complete genome of Phlyctema vagabunda strain 19-DSS-EL-015.</title>
        <authorList>
            <person name="Fiorenzani C."/>
        </authorList>
    </citation>
    <scope>NUCLEOTIDE SEQUENCE [LARGE SCALE GENOMIC DNA]</scope>
    <source>
        <strain evidence="5 6">19-DSS-EL-015</strain>
    </source>
</reference>
<evidence type="ECO:0000313" key="6">
    <source>
        <dbReference type="Proteomes" id="UP001629113"/>
    </source>
</evidence>
<sequence length="460" mass="52534">MEAATNLNAPYDIPGPRISVKGIADRGIEKMLSMPDDASVAASHARLAEADGPDPPIVSTTLGHFASKDIKAVNVEEVTHHLDENQGAWDCIVDSHIDFTCQFANSWHQELDPTRNYNDHFHLGPARPLFYSLTSDFYHDLFKPPETSGLDEHDITPDIFWDLRYLFIPISYALTETQSHLSLVVISPEARTIDYHDSSSNYGIQSQADNKPDAWSTGIEHIVKWMSDLLEDVAPGAQRFIPAEWRYREDACPAQNALGVDCGMYVLSIAQALAFGYQHYEGLRPGRLVFSNDHMASMSGARRYRVTQDFLQKGFEFYEPPAGRPRANLQYYPVLDTRPSNSLGFGWQLNSPDYNFLQQLPPNVMRRRSCYATCDLIQLGEHCYRNLRFYEGYAEIGNSVSFKEFVEWVEELDDDRNRAIPDFGPESWPIKWVDPTEDHLETENGWPPAVLERFQWKVWD</sequence>